<accession>A0A2W4JBZ2</accession>
<keyword evidence="4" id="KW-0808">Transferase</keyword>
<feature type="domain" description="C-methyltransferase" evidence="2">
    <location>
        <begin position="213"/>
        <end position="363"/>
    </location>
</feature>
<evidence type="ECO:0000259" key="1">
    <source>
        <dbReference type="Pfam" id="PF08421"/>
    </source>
</evidence>
<evidence type="ECO:0000259" key="2">
    <source>
        <dbReference type="Pfam" id="PF08484"/>
    </source>
</evidence>
<feature type="non-terminal residue" evidence="4">
    <location>
        <position position="381"/>
    </location>
</feature>
<keyword evidence="3" id="KW-0489">Methyltransferase</keyword>
<dbReference type="Gene3D" id="6.20.50.110">
    <property type="entry name" value="Methyltransferase, zinc-binding domain"/>
    <property type="match status" value="1"/>
</dbReference>
<dbReference type="EMBL" id="QGUI02000024">
    <property type="protein sequence ID" value="MFO7191332.1"/>
    <property type="molecule type" value="Genomic_DNA"/>
</dbReference>
<evidence type="ECO:0000313" key="5">
    <source>
        <dbReference type="Proteomes" id="UP000249324"/>
    </source>
</evidence>
<dbReference type="Gene3D" id="3.40.50.150">
    <property type="entry name" value="Vaccinia Virus protein VP39"/>
    <property type="match status" value="1"/>
</dbReference>
<dbReference type="Pfam" id="PF08421">
    <property type="entry name" value="Methyltransf_13"/>
    <property type="match status" value="1"/>
</dbReference>
<dbReference type="InterPro" id="IPR038576">
    <property type="entry name" value="Methyltransf_Zn-bd_dom_put_sf"/>
</dbReference>
<dbReference type="SUPFAM" id="SSF53335">
    <property type="entry name" value="S-adenosyl-L-methionine-dependent methyltransferases"/>
    <property type="match status" value="1"/>
</dbReference>
<dbReference type="AlphaFoldDB" id="A0A2W4JBZ2"/>
<sequence length="381" mass="40012">MTVPNGEVRCRFCGSVDGAVVADLGMQPACDYFPLADAAEPDPVYPLRLWVCTACRLAQLAEDPTEPDEPRGVEPVALVRQAEQAVAAVHAAGLLPDGGVALEHSSPHGGSWLGLLEARGIRAAAGGQADVVVDSFGLMHDADQAAALRLRAAELKPDGLLLVQFHSLAAVLRGKQWNTIRHGHPVYLSTPAVAGMLASVGLRAVAAWWFDLYGGTVLLAARRQGPVSPSVQHLIDDELAAGVGDLDVLRGLAASAAESALVLRSWLASERAQGRTVIGYGAASRAVPLLNHAGIGPDLLPAVADASEAKQGRRFPGAGVPIIAPDELVALAPDDVVLFVPDMLAEVRARLPEVERRGGRWVLLEPSPRVIEPDPRTMTNG</sequence>
<dbReference type="InterPro" id="IPR013691">
    <property type="entry name" value="MeTrfase_14"/>
</dbReference>
<reference evidence="4" key="2">
    <citation type="submission" date="2018-05" db="EMBL/GenBank/DDBJ databases">
        <authorList>
            <person name="Lanie J.A."/>
            <person name="Ng W.-L."/>
            <person name="Kazmierczak K.M."/>
            <person name="Andrzejewski T.M."/>
            <person name="Davidsen T.M."/>
            <person name="Wayne K.J."/>
            <person name="Tettelin H."/>
            <person name="Glass J.I."/>
            <person name="Rusch D."/>
            <person name="Podicherti R."/>
            <person name="Tsui H.-C.T."/>
            <person name="Winkler M.E."/>
        </authorList>
    </citation>
    <scope>NUCLEOTIDE SEQUENCE</scope>
    <source>
        <strain evidence="4">ZC4RG45</strain>
    </source>
</reference>
<proteinExistence type="predicted"/>
<gene>
    <name evidence="3" type="ORF">DIU77_003730</name>
    <name evidence="4" type="ORF">DIU77_11595</name>
</gene>
<dbReference type="STRING" id="1111738.GCA_000427905_02214"/>
<reference evidence="3 5" key="3">
    <citation type="journal article" date="2021" name="BMC Genomics">
        <title>Genome-resolved metagenome and metatranscriptome analyses of thermophilic composting reveal key bacterial players and their metabolic interactions.</title>
        <authorList>
            <person name="Braga L.P.P."/>
            <person name="Pereira R.V."/>
            <person name="Martins L.F."/>
            <person name="Moura L.M.S."/>
            <person name="Sanchez F.B."/>
            <person name="Patane J.S.L."/>
            <person name="da Silva A.M."/>
            <person name="Setubal J.C."/>
        </authorList>
    </citation>
    <scope>NUCLEOTIDE SEQUENCE [LARGE SCALE GENOMIC DNA]</scope>
    <source>
        <strain evidence="3">ZC4RG45</strain>
    </source>
</reference>
<feature type="domain" description="Methyltransferase putative zinc binding" evidence="1">
    <location>
        <begin position="10"/>
        <end position="62"/>
    </location>
</feature>
<dbReference type="InterPro" id="IPR013630">
    <property type="entry name" value="Methyltransf_Zn-bd_dom_put"/>
</dbReference>
<evidence type="ECO:0000313" key="4">
    <source>
        <dbReference type="EMBL" id="PZM95951.1"/>
    </source>
</evidence>
<reference evidence="3" key="1">
    <citation type="submission" date="2018-05" db="EMBL/GenBank/DDBJ databases">
        <authorList>
            <person name="Moura L."/>
            <person name="Setubal J.C."/>
        </authorList>
    </citation>
    <scope>NUCLEOTIDE SEQUENCE</scope>
    <source>
        <strain evidence="3">ZC4RG45</strain>
    </source>
</reference>
<protein>
    <submittedName>
        <fullName evidence="3 4">Transferase</fullName>
    </submittedName>
</protein>
<dbReference type="InterPro" id="IPR029063">
    <property type="entry name" value="SAM-dependent_MTases_sf"/>
</dbReference>
<dbReference type="Pfam" id="PF08484">
    <property type="entry name" value="Methyltransf_14"/>
    <property type="match status" value="1"/>
</dbReference>
<dbReference type="Proteomes" id="UP000249324">
    <property type="component" value="Unassembled WGS sequence"/>
</dbReference>
<dbReference type="EMBL" id="QGUI01000430">
    <property type="protein sequence ID" value="PZM95951.1"/>
    <property type="molecule type" value="Genomic_DNA"/>
</dbReference>
<evidence type="ECO:0000313" key="3">
    <source>
        <dbReference type="EMBL" id="MFO7191332.1"/>
    </source>
</evidence>
<dbReference type="GO" id="GO:0008168">
    <property type="term" value="F:methyltransferase activity"/>
    <property type="evidence" value="ECO:0007669"/>
    <property type="project" value="UniProtKB-KW"/>
</dbReference>
<reference evidence="3" key="4">
    <citation type="submission" date="2023-08" db="EMBL/GenBank/DDBJ databases">
        <authorList>
            <person name="Guima S.E.S."/>
            <person name="Martins L.F."/>
            <person name="Silva A.M."/>
            <person name="Setubal J.C."/>
        </authorList>
    </citation>
    <scope>NUCLEOTIDE SEQUENCE</scope>
    <source>
        <strain evidence="3">ZC4RG45</strain>
    </source>
</reference>
<comment type="caution">
    <text evidence="4">The sequence shown here is derived from an EMBL/GenBank/DDBJ whole genome shotgun (WGS) entry which is preliminary data.</text>
</comment>
<dbReference type="Gene3D" id="3.40.50.720">
    <property type="entry name" value="NAD(P)-binding Rossmann-like Domain"/>
    <property type="match status" value="1"/>
</dbReference>
<dbReference type="GO" id="GO:0032259">
    <property type="term" value="P:methylation"/>
    <property type="evidence" value="ECO:0007669"/>
    <property type="project" value="UniProtKB-KW"/>
</dbReference>
<organism evidence="4">
    <name type="scientific">Thermocrispum agreste</name>
    <dbReference type="NCBI Taxonomy" id="37925"/>
    <lineage>
        <taxon>Bacteria</taxon>
        <taxon>Bacillati</taxon>
        <taxon>Actinomycetota</taxon>
        <taxon>Actinomycetes</taxon>
        <taxon>Pseudonocardiales</taxon>
        <taxon>Pseudonocardiaceae</taxon>
        <taxon>Thermocrispum</taxon>
    </lineage>
</organism>
<name>A0A2W4JBZ2_9PSEU</name>